<reference evidence="10" key="1">
    <citation type="submission" date="2018-01" db="EMBL/GenBank/DDBJ databases">
        <authorList>
            <person name="Li J."/>
        </authorList>
    </citation>
    <scope>NUCLEOTIDE SEQUENCE [LARGE SCALE GENOMIC DNA]</scope>
    <source>
        <strain evidence="10">592</strain>
    </source>
</reference>
<dbReference type="Gene3D" id="1.10.510.10">
    <property type="entry name" value="Transferase(Phosphotransferase) domain 1"/>
    <property type="match status" value="1"/>
</dbReference>
<dbReference type="OrthoDB" id="9762169at2"/>
<proteinExistence type="predicted"/>
<dbReference type="EMBL" id="CP026952">
    <property type="protein sequence ID" value="AWB94183.1"/>
    <property type="molecule type" value="Genomic_DNA"/>
</dbReference>
<evidence type="ECO:0000256" key="1">
    <source>
        <dbReference type="ARBA" id="ARBA00012513"/>
    </source>
</evidence>
<dbReference type="PROSITE" id="PS00107">
    <property type="entry name" value="PROTEIN_KINASE_ATP"/>
    <property type="match status" value="1"/>
</dbReference>
<dbReference type="Pfam" id="PF00069">
    <property type="entry name" value="Pkinase"/>
    <property type="match status" value="1"/>
</dbReference>
<dbReference type="GO" id="GO:0004674">
    <property type="term" value="F:protein serine/threonine kinase activity"/>
    <property type="evidence" value="ECO:0007669"/>
    <property type="project" value="UniProtKB-KW"/>
</dbReference>
<accession>A0A5F2F4K7</accession>
<dbReference type="CDD" id="cd14014">
    <property type="entry name" value="STKc_PknB_like"/>
    <property type="match status" value="1"/>
</dbReference>
<dbReference type="PROSITE" id="PS00108">
    <property type="entry name" value="PROTEIN_KINASE_ST"/>
    <property type="match status" value="1"/>
</dbReference>
<dbReference type="InterPro" id="IPR008271">
    <property type="entry name" value="Ser/Thr_kinase_AS"/>
</dbReference>
<dbReference type="PANTHER" id="PTHR43289:SF6">
    <property type="entry name" value="SERINE_THREONINE-PROTEIN KINASE NEKL-3"/>
    <property type="match status" value="1"/>
</dbReference>
<dbReference type="InterPro" id="IPR011009">
    <property type="entry name" value="Kinase-like_dom_sf"/>
</dbReference>
<evidence type="ECO:0000256" key="8">
    <source>
        <dbReference type="ARBA" id="ARBA00048679"/>
    </source>
</evidence>
<accession>A0A2S0WS63</accession>
<keyword evidence="4" id="KW-0547">Nucleotide-binding</keyword>
<dbReference type="RefSeq" id="WP_108580894.1">
    <property type="nucleotide sequence ID" value="NZ_CP026952.1"/>
</dbReference>
<keyword evidence="5" id="KW-0418">Kinase</keyword>
<dbReference type="KEGG" id="aez:C3E78_13480"/>
<comment type="catalytic activity">
    <reaction evidence="8">
        <text>L-seryl-[protein] + ATP = O-phospho-L-seryl-[protein] + ADP + H(+)</text>
        <dbReference type="Rhea" id="RHEA:17989"/>
        <dbReference type="Rhea" id="RHEA-COMP:9863"/>
        <dbReference type="Rhea" id="RHEA-COMP:11604"/>
        <dbReference type="ChEBI" id="CHEBI:15378"/>
        <dbReference type="ChEBI" id="CHEBI:29999"/>
        <dbReference type="ChEBI" id="CHEBI:30616"/>
        <dbReference type="ChEBI" id="CHEBI:83421"/>
        <dbReference type="ChEBI" id="CHEBI:456216"/>
        <dbReference type="EC" id="2.7.11.1"/>
    </reaction>
</comment>
<dbReference type="Gene3D" id="3.30.200.20">
    <property type="entry name" value="Phosphorylase Kinase, domain 1"/>
    <property type="match status" value="1"/>
</dbReference>
<comment type="catalytic activity">
    <reaction evidence="7">
        <text>L-threonyl-[protein] + ATP = O-phospho-L-threonyl-[protein] + ADP + H(+)</text>
        <dbReference type="Rhea" id="RHEA:46608"/>
        <dbReference type="Rhea" id="RHEA-COMP:11060"/>
        <dbReference type="Rhea" id="RHEA-COMP:11605"/>
        <dbReference type="ChEBI" id="CHEBI:15378"/>
        <dbReference type="ChEBI" id="CHEBI:30013"/>
        <dbReference type="ChEBI" id="CHEBI:30616"/>
        <dbReference type="ChEBI" id="CHEBI:61977"/>
        <dbReference type="ChEBI" id="CHEBI:456216"/>
        <dbReference type="EC" id="2.7.11.1"/>
    </reaction>
</comment>
<dbReference type="PANTHER" id="PTHR43289">
    <property type="entry name" value="MITOGEN-ACTIVATED PROTEIN KINASE KINASE KINASE 20-RELATED"/>
    <property type="match status" value="1"/>
</dbReference>
<keyword evidence="3" id="KW-0808">Transferase</keyword>
<evidence type="ECO:0000256" key="7">
    <source>
        <dbReference type="ARBA" id="ARBA00047899"/>
    </source>
</evidence>
<evidence type="ECO:0000256" key="5">
    <source>
        <dbReference type="ARBA" id="ARBA00022777"/>
    </source>
</evidence>
<dbReference type="FunFam" id="1.10.510.10:FF:000021">
    <property type="entry name" value="Serine/threonine protein kinase"/>
    <property type="match status" value="1"/>
</dbReference>
<keyword evidence="6" id="KW-0067">ATP-binding</keyword>
<dbReference type="EC" id="2.7.11.1" evidence="1"/>
<sequence length="291" mass="30877">MGLTRVVGGRYEVGEAIGHGGTATVHAGRDIRSGRRVAIKVLREDLARDPVFRSRFRREATTMAGLRHPAIVSVLDTGYEEVAAGAAGTLHVPFIVMEHVVGRSLRELLRSGELTLETSVQHQVGLLSALELCHRMGVVHGDVKPANVMVTSDGAVKLVDFGIARTSGDPDATLTQGRAFLGTPAYLSPEQARGEAADVWSDLYSAGCLLYELLTGRPPFVGDPIAVAYQHVHEEPAPASTAVAELDAVLAKALAKSRADRYQSAGAFTEALRSATGSLRECRAGLITADC</sequence>
<dbReference type="SUPFAM" id="SSF56112">
    <property type="entry name" value="Protein kinase-like (PK-like)"/>
    <property type="match status" value="1"/>
</dbReference>
<keyword evidence="10" id="KW-1185">Reference proteome</keyword>
<keyword evidence="2" id="KW-0723">Serine/threonine-protein kinase</keyword>
<protein>
    <recommendedName>
        <fullName evidence="1">non-specific serine/threonine protein kinase</fullName>
        <ecNumber evidence="1">2.7.11.1</ecNumber>
    </recommendedName>
</protein>
<dbReference type="Proteomes" id="UP000244384">
    <property type="component" value="Chromosome"/>
</dbReference>
<dbReference type="InterPro" id="IPR017441">
    <property type="entry name" value="Protein_kinase_ATP_BS"/>
</dbReference>
<evidence type="ECO:0000256" key="2">
    <source>
        <dbReference type="ARBA" id="ARBA00022527"/>
    </source>
</evidence>
<evidence type="ECO:0000256" key="4">
    <source>
        <dbReference type="ARBA" id="ARBA00022741"/>
    </source>
</evidence>
<evidence type="ECO:0000313" key="9">
    <source>
        <dbReference type="EMBL" id="AWB94183.1"/>
    </source>
</evidence>
<dbReference type="GO" id="GO:0005524">
    <property type="term" value="F:ATP binding"/>
    <property type="evidence" value="ECO:0007669"/>
    <property type="project" value="UniProtKB-UniRule"/>
</dbReference>
<evidence type="ECO:0000256" key="3">
    <source>
        <dbReference type="ARBA" id="ARBA00022679"/>
    </source>
</evidence>
<dbReference type="SMART" id="SM00220">
    <property type="entry name" value="S_TKc"/>
    <property type="match status" value="1"/>
</dbReference>
<dbReference type="PROSITE" id="PS50011">
    <property type="entry name" value="PROTEIN_KINASE_DOM"/>
    <property type="match status" value="1"/>
</dbReference>
<name>A0A2S0WS63_9ACTN</name>
<dbReference type="InterPro" id="IPR000719">
    <property type="entry name" value="Prot_kinase_dom"/>
</dbReference>
<gene>
    <name evidence="9" type="ORF">C3E78_13480</name>
</gene>
<dbReference type="AlphaFoldDB" id="A0A2S0WS63"/>
<dbReference type="GO" id="GO:0045717">
    <property type="term" value="P:negative regulation of fatty acid biosynthetic process"/>
    <property type="evidence" value="ECO:0007669"/>
    <property type="project" value="UniProtKB-ARBA"/>
</dbReference>
<organism evidence="9 10">
    <name type="scientific">Aeromicrobium chenweiae</name>
    <dbReference type="NCBI Taxonomy" id="2079793"/>
    <lineage>
        <taxon>Bacteria</taxon>
        <taxon>Bacillati</taxon>
        <taxon>Actinomycetota</taxon>
        <taxon>Actinomycetes</taxon>
        <taxon>Propionibacteriales</taxon>
        <taxon>Nocardioidaceae</taxon>
        <taxon>Aeromicrobium</taxon>
    </lineage>
</organism>
<evidence type="ECO:0000256" key="6">
    <source>
        <dbReference type="ARBA" id="ARBA00022840"/>
    </source>
</evidence>
<evidence type="ECO:0000313" key="10">
    <source>
        <dbReference type="Proteomes" id="UP000244384"/>
    </source>
</evidence>
<dbReference type="FunFam" id="3.30.200.20:FF:000035">
    <property type="entry name" value="Serine/threonine protein kinase Stk1"/>
    <property type="match status" value="1"/>
</dbReference>